<dbReference type="Gene3D" id="2.130.10.10">
    <property type="entry name" value="YVTN repeat-like/Quinoprotein amine dehydrogenase"/>
    <property type="match status" value="1"/>
</dbReference>
<dbReference type="InterPro" id="IPR009771">
    <property type="entry name" value="RIC1_C"/>
</dbReference>
<feature type="domain" description="RIC1 C-terminal alpha solenoid region" evidence="4">
    <location>
        <begin position="809"/>
        <end position="978"/>
    </location>
</feature>
<evidence type="ECO:0000256" key="3">
    <source>
        <dbReference type="SAM" id="MobiDB-lite"/>
    </source>
</evidence>
<keyword evidence="2" id="KW-0472">Membrane</keyword>
<evidence type="ECO:0000256" key="1">
    <source>
        <dbReference type="ARBA" id="ARBA00004370"/>
    </source>
</evidence>
<gene>
    <name evidence="5" type="ORF">GNLVRS02_ARAD1C09526g</name>
</gene>
<dbReference type="Pfam" id="PF07064">
    <property type="entry name" value="RIC1"/>
    <property type="match status" value="1"/>
</dbReference>
<dbReference type="Pfam" id="PF25440">
    <property type="entry name" value="Beta-prop_RIC1_2nd"/>
    <property type="match status" value="1"/>
</dbReference>
<dbReference type="PhylomeDB" id="A0A060T5Z0"/>
<dbReference type="PANTHER" id="PTHR22746:SF10">
    <property type="entry name" value="GUANINE NUCLEOTIDE EXCHANGE FACTOR SUBUNIT RIC1"/>
    <property type="match status" value="1"/>
</dbReference>
<dbReference type="AlphaFoldDB" id="A0A060T5Z0"/>
<feature type="compositionally biased region" description="Low complexity" evidence="3">
    <location>
        <begin position="280"/>
        <end position="290"/>
    </location>
</feature>
<comment type="subcellular location">
    <subcellularLocation>
        <location evidence="1">Membrane</location>
    </subcellularLocation>
</comment>
<dbReference type="PANTHER" id="PTHR22746">
    <property type="entry name" value="RAB6A-GEF COMPLEX PARTNER PROTEIN 1"/>
    <property type="match status" value="1"/>
</dbReference>
<dbReference type="InterPro" id="IPR040096">
    <property type="entry name" value="Ric1"/>
</dbReference>
<dbReference type="GO" id="GO:0042147">
    <property type="term" value="P:retrograde transport, endosome to Golgi"/>
    <property type="evidence" value="ECO:0007669"/>
    <property type="project" value="TreeGrafter"/>
</dbReference>
<dbReference type="GO" id="GO:0006886">
    <property type="term" value="P:intracellular protein transport"/>
    <property type="evidence" value="ECO:0007669"/>
    <property type="project" value="InterPro"/>
</dbReference>
<dbReference type="GO" id="GO:0000139">
    <property type="term" value="C:Golgi membrane"/>
    <property type="evidence" value="ECO:0007669"/>
    <property type="project" value="TreeGrafter"/>
</dbReference>
<proteinExistence type="predicted"/>
<evidence type="ECO:0000256" key="2">
    <source>
        <dbReference type="ARBA" id="ARBA00023136"/>
    </source>
</evidence>
<dbReference type="InterPro" id="IPR015943">
    <property type="entry name" value="WD40/YVTN_repeat-like_dom_sf"/>
</dbReference>
<sequence>MIWPTSTARAVTLPPIAHGPDSLEDQILSVEVCKGGYYLAVITRKTLYIYRPKPLSAVAVYVRSQKSLERHGNNQTVHIRPDGAIISVTTVLGSVLLFHVAPSSSSIEVCQFTPAKTADSSTHGDGGGNLEPMPGPGESAGVRDISLSYAGAIHFEGGLLHLLVLEEGLFAVTPNDSITIVRWPKNKDLVQASTGSGHLIDMNTNTESSRIHKIRLEDIGWMERDDPIGHIVHSKAMSIFAFVTTSGRVYTAITVPDTQASAHGAQSSESGQQGETAPGSGHSRQSSVSSTHHHHHRRTRSRSSTSAIVTLDGHLLHAPTGSYEDSEATTTAINARFSVVAVGCKRGSIYLYNIRDYSGTSVLIRTIYPPASSPGPILVMRWSPDGNALLVGYESGWALFSVYGMLTASTLLSNKEQKLKESWLGGISNAAWSFTGDMVFMIPKSREKMWLLNMLKWSACGNYTQDNLQRPVLFTDTKMILYRGQEQRDFTTIDRDALLWLHVNIPPSYLADNWPIRYVSSSPDGRYIAVAGVRGLTHYSLYSGRWKLFAEEYMDREFTVRGGMLWYGHILIAAVDTEHSHEIRLYSREDDLDPARIMFSIESPQAILKICAINDLLLVYRYDNVLSHFRIIQHHDQQNAISLELESEISFAGVIQSPARVRSLSSFLSGTTSRRVSASNTTLLMLVDGMLVLLKPVANANSCVTYTKTVLHSHIEYCTLTTWDDGLETRNILWAFDGKDMLVWLWDVAKDRDATNYPPTVVPVEAYPLAVLLDKGIITGLESDAVLPREASFTYFKHFCSTQLFVPFVLESYLRQDRERKALRVARDYQSLSYFPHIMEMLLYRGVVDTDRSDENHAKLLTGAAHLVNQFPEMLDVVVGCTRKIELTYWKGLFDALGAQPEELFEKCISLGKLKTAAGYLIVIHSMDIVQKSDSNQYTSRLFKLAYDKGDWDLCRELARFVTAIDPSARTLKSVLHDIGLETIVKSG</sequence>
<dbReference type="GO" id="GO:0005829">
    <property type="term" value="C:cytosol"/>
    <property type="evidence" value="ECO:0007669"/>
    <property type="project" value="TreeGrafter"/>
</dbReference>
<reference evidence="5" key="2">
    <citation type="submission" date="2014-06" db="EMBL/GenBank/DDBJ databases">
        <title>The complete genome of Blastobotrys (Arxula) adeninivorans LS3 - a yeast of biotechnological interest.</title>
        <authorList>
            <person name="Kunze G."/>
            <person name="Gaillardin C."/>
            <person name="Czernicka M."/>
            <person name="Durrens P."/>
            <person name="Martin T."/>
            <person name="Boer E."/>
            <person name="Gabaldon T."/>
            <person name="Cruz J."/>
            <person name="Talla E."/>
            <person name="Marck C."/>
            <person name="Goffeau A."/>
            <person name="Barbe V."/>
            <person name="Baret P."/>
            <person name="Baronian K."/>
            <person name="Beier S."/>
            <person name="Bleykasten C."/>
            <person name="Bode R."/>
            <person name="Casaregola S."/>
            <person name="Despons L."/>
            <person name="Fairhead C."/>
            <person name="Giersberg M."/>
            <person name="Gierski P."/>
            <person name="Hahnel U."/>
            <person name="Hartmann A."/>
            <person name="Jankowska D."/>
            <person name="Jubin C."/>
            <person name="Jung P."/>
            <person name="Lafontaine I."/>
            <person name="Leh-Louis V."/>
            <person name="Lemaire M."/>
            <person name="Marcet-Houben M."/>
            <person name="Mascher M."/>
            <person name="Morel G."/>
            <person name="Richard G.-F."/>
            <person name="Riechen J."/>
            <person name="Sacerdot C."/>
            <person name="Sarkar A."/>
            <person name="Savel G."/>
            <person name="Schacherer J."/>
            <person name="Sherman D."/>
            <person name="Straub M.-L."/>
            <person name="Stein N."/>
            <person name="Thierry A."/>
            <person name="Trautwein-Schult A."/>
            <person name="Westhof E."/>
            <person name="Worch S."/>
            <person name="Dujon B."/>
            <person name="Souciet J.-L."/>
            <person name="Wincker P."/>
            <person name="Scholz U."/>
            <person name="Neuveglise N."/>
        </authorList>
    </citation>
    <scope>NUCLEOTIDE SEQUENCE</scope>
    <source>
        <strain evidence="5">LS3</strain>
    </source>
</reference>
<dbReference type="GO" id="GO:0034066">
    <property type="term" value="C:Ric1-Rgp1 guanyl-nucleotide exchange factor complex"/>
    <property type="evidence" value="ECO:0007669"/>
    <property type="project" value="InterPro"/>
</dbReference>
<feature type="compositionally biased region" description="Polar residues" evidence="3">
    <location>
        <begin position="261"/>
        <end position="275"/>
    </location>
</feature>
<protein>
    <submittedName>
        <fullName evidence="5">ARAD1C09526p</fullName>
    </submittedName>
</protein>
<evidence type="ECO:0000259" key="4">
    <source>
        <dbReference type="Pfam" id="PF07064"/>
    </source>
</evidence>
<evidence type="ECO:0000313" key="5">
    <source>
        <dbReference type="EMBL" id="CDP34312.1"/>
    </source>
</evidence>
<dbReference type="EMBL" id="HG937693">
    <property type="protein sequence ID" value="CDP34312.1"/>
    <property type="molecule type" value="Genomic_DNA"/>
</dbReference>
<feature type="region of interest" description="Disordered" evidence="3">
    <location>
        <begin position="261"/>
        <end position="305"/>
    </location>
</feature>
<organism evidence="5">
    <name type="scientific">Blastobotrys adeninivorans</name>
    <name type="common">Yeast</name>
    <name type="synonym">Arxula adeninivorans</name>
    <dbReference type="NCBI Taxonomy" id="409370"/>
    <lineage>
        <taxon>Eukaryota</taxon>
        <taxon>Fungi</taxon>
        <taxon>Dikarya</taxon>
        <taxon>Ascomycota</taxon>
        <taxon>Saccharomycotina</taxon>
        <taxon>Dipodascomycetes</taxon>
        <taxon>Dipodascales</taxon>
        <taxon>Trichomonascaceae</taxon>
        <taxon>Blastobotrys</taxon>
    </lineage>
</organism>
<feature type="region of interest" description="Disordered" evidence="3">
    <location>
        <begin position="118"/>
        <end position="137"/>
    </location>
</feature>
<name>A0A060T5Z0_BLAAD</name>
<feature type="compositionally biased region" description="Basic residues" evidence="3">
    <location>
        <begin position="291"/>
        <end position="301"/>
    </location>
</feature>
<dbReference type="SUPFAM" id="SSF69322">
    <property type="entry name" value="Tricorn protease domain 2"/>
    <property type="match status" value="1"/>
</dbReference>
<reference evidence="5" key="1">
    <citation type="submission" date="2014-02" db="EMBL/GenBank/DDBJ databases">
        <authorList>
            <person name="Genoscope - CEA"/>
        </authorList>
    </citation>
    <scope>NUCLEOTIDE SEQUENCE</scope>
    <source>
        <strain evidence="5">LS3</strain>
    </source>
</reference>
<accession>A0A060T5Z0</accession>